<organism evidence="9 10">
    <name type="scientific">Corticibacter populi</name>
    <dbReference type="NCBI Taxonomy" id="1550736"/>
    <lineage>
        <taxon>Bacteria</taxon>
        <taxon>Pseudomonadati</taxon>
        <taxon>Pseudomonadota</taxon>
        <taxon>Betaproteobacteria</taxon>
        <taxon>Burkholderiales</taxon>
        <taxon>Comamonadaceae</taxon>
        <taxon>Corticibacter</taxon>
    </lineage>
</organism>
<comment type="caution">
    <text evidence="9">The sequence shown here is derived from an EMBL/GenBank/DDBJ whole genome shotgun (WGS) entry which is preliminary data.</text>
</comment>
<evidence type="ECO:0000256" key="1">
    <source>
        <dbReference type="ARBA" id="ARBA00004561"/>
    </source>
</evidence>
<evidence type="ECO:0000256" key="4">
    <source>
        <dbReference type="ARBA" id="ARBA00022723"/>
    </source>
</evidence>
<proteinExistence type="inferred from homology"/>
<accession>A0A3M6QJZ1</accession>
<sequence>MHFLPCLARAAIPGRQLAIRALVPLLSALVWLPAQAAETDIADEPLISMTEVKAKPNLMFILDDSTSMNRAYMPDNMSGSSYYGYYSAQCNGVAYDPAYTYTAPLYADGTSYPDASFTAAWSDGYTQSSTVNLQGTGSSYTASSLSSSSGSSATLTFNSGVSTSTFTAGSTVTVRRGNGTSYSGTVTSWTRSGNTYTLVVSLSGFSSSGTGNWTVTTQGSGQTYYTYTGSQTAMDWTYGSSGSVNTSTTFYKECMTSASSSSSVFTKVTVTSSSSEATNYANWYSYYRTRLQLMRTAVGQAFTELDDSYRVGFMTLGRTGITNGTTFRDIQDFDTAWKSNFYSSLYGTTTYGTTPSRVALSRAGRYFAKKISGQSYDPMEYACQRNFALLTTDGYWNGDYGVKLDGSTYVGDMDSGSDVGLPLRDATKTANTLADVAFYYYQNDLRSDLDDVVPTSGRDTATHQHMTTYTVGLGVNGTLSYDADYLNQTSGDYVDLSNGTKSWPVPYGYNLGSSNGGGNATNIDDLWHAAVNGRGQYYSAMNASALTDAIQGVVSAVQQSTGSASGASTSTLDLVAGSDNVAYEASYTTLVWSGDVVAWPIDGTTAEVDGDAIWSAATQLASTSYSSRTIWFNQGGNLTSFTWANLQGSHASSFASLCSSLKLSQCSSLSSSNKTLLNNGEHVVNFLRGQRSYEVASNSTSPLFRTRDSLLGDIINSKPIYVGAPPFSYTDSGYTAFKTAQASRTPMVYAGANDGMLHAFNANTGKEQWAYVPTAVIPNLYYLADKNYGTNSSYPHRYYVDGKTVQADVYWDGEWRTMLVGGLNAGGQSYYALDITSPESPKLLWEFTDSNLGLSYGVPIVTKLADGTWVVAFSSGYNNTSGDGKGHLYVVSARSGEILRNIATTAGSPDTPSGLAQLNAWVSSSADNTVLRFYGGDMLGNVWRFDVDDLVQPYQSALLLAQMQDASGNGQPITTEPKLREISSQPVVVVTTGRYLGTSDIADDQVQSIAAIRDPLTATGWGVVRTSGDFVEQNITINGTAASNASVGTVSWSSGAGWWLDFPQAGERVFVAAEWAGSRLIVSTAIPSGDVCSSGGASWLYYFTISSGAVTAEQFSADSLIVGLTVVTASDGSIKVLVRDSSGGSTVEDAGQSDATAAIQRARRISWRELID</sequence>
<evidence type="ECO:0000256" key="7">
    <source>
        <dbReference type="SAM" id="SignalP"/>
    </source>
</evidence>
<keyword evidence="4" id="KW-0479">Metal-binding</keyword>
<evidence type="ECO:0000259" key="8">
    <source>
        <dbReference type="Pfam" id="PF05567"/>
    </source>
</evidence>
<comment type="subcellular location">
    <subcellularLocation>
        <location evidence="1">Fimbrium</location>
    </subcellularLocation>
</comment>
<keyword evidence="6" id="KW-0281">Fimbrium</keyword>
<keyword evidence="5" id="KW-0106">Calcium</keyword>
<evidence type="ECO:0000313" key="10">
    <source>
        <dbReference type="Proteomes" id="UP000278006"/>
    </source>
</evidence>
<dbReference type="GO" id="GO:0009289">
    <property type="term" value="C:pilus"/>
    <property type="evidence" value="ECO:0007669"/>
    <property type="project" value="UniProtKB-SubCell"/>
</dbReference>
<dbReference type="Gene3D" id="3.40.50.410">
    <property type="entry name" value="von Willebrand factor, type A domain"/>
    <property type="match status" value="1"/>
</dbReference>
<keyword evidence="10" id="KW-1185">Reference proteome</keyword>
<feature type="signal peptide" evidence="7">
    <location>
        <begin position="1"/>
        <end position="36"/>
    </location>
</feature>
<dbReference type="InterPro" id="IPR036465">
    <property type="entry name" value="vWFA_dom_sf"/>
</dbReference>
<evidence type="ECO:0000256" key="5">
    <source>
        <dbReference type="ARBA" id="ARBA00022837"/>
    </source>
</evidence>
<dbReference type="OrthoDB" id="7156875at2"/>
<comment type="similarity">
    <text evidence="2">Belongs to the PilY1 family.</text>
</comment>
<keyword evidence="7" id="KW-0732">Signal</keyword>
<dbReference type="InterPro" id="IPR018391">
    <property type="entry name" value="PQQ_b-propeller_rpt"/>
</dbReference>
<protein>
    <recommendedName>
        <fullName evidence="8">PilY1 beta-propeller domain-containing protein</fullName>
    </recommendedName>
</protein>
<feature type="chain" id="PRO_5018266966" description="PilY1 beta-propeller domain-containing protein" evidence="7">
    <location>
        <begin position="37"/>
        <end position="1172"/>
    </location>
</feature>
<dbReference type="InterPro" id="IPR008707">
    <property type="entry name" value="B-propeller_PilY1"/>
</dbReference>
<name>A0A3M6QJZ1_9BURK</name>
<evidence type="ECO:0000256" key="6">
    <source>
        <dbReference type="ARBA" id="ARBA00023263"/>
    </source>
</evidence>
<dbReference type="RefSeq" id="WP_122231807.1">
    <property type="nucleotide sequence ID" value="NZ_RDQO01000007.1"/>
</dbReference>
<dbReference type="SUPFAM" id="SSF50998">
    <property type="entry name" value="Quinoprotein alcohol dehydrogenase-like"/>
    <property type="match status" value="1"/>
</dbReference>
<evidence type="ECO:0000256" key="3">
    <source>
        <dbReference type="ARBA" id="ARBA00022558"/>
    </source>
</evidence>
<dbReference type="Proteomes" id="UP000278006">
    <property type="component" value="Unassembled WGS sequence"/>
</dbReference>
<gene>
    <name evidence="9" type="ORF">D8I35_17825</name>
</gene>
<evidence type="ECO:0000313" key="9">
    <source>
        <dbReference type="EMBL" id="RMX03031.1"/>
    </source>
</evidence>
<dbReference type="SMART" id="SM00564">
    <property type="entry name" value="PQQ"/>
    <property type="match status" value="2"/>
</dbReference>
<dbReference type="AlphaFoldDB" id="A0A3M6QJZ1"/>
<evidence type="ECO:0000256" key="2">
    <source>
        <dbReference type="ARBA" id="ARBA00008387"/>
    </source>
</evidence>
<keyword evidence="3" id="KW-1029">Fimbrium biogenesis</keyword>
<reference evidence="9 10" key="1">
    <citation type="submission" date="2018-10" db="EMBL/GenBank/DDBJ databases">
        <title>Draft genome of Cortibacter populi DSM10536.</title>
        <authorList>
            <person name="Bernier A.-M."/>
            <person name="Bernard K."/>
        </authorList>
    </citation>
    <scope>NUCLEOTIDE SEQUENCE [LARGE SCALE GENOMIC DNA]</scope>
    <source>
        <strain evidence="9 10">DSM 105136</strain>
    </source>
</reference>
<dbReference type="GO" id="GO:0046872">
    <property type="term" value="F:metal ion binding"/>
    <property type="evidence" value="ECO:0007669"/>
    <property type="project" value="UniProtKB-KW"/>
</dbReference>
<dbReference type="InterPro" id="IPR011047">
    <property type="entry name" value="Quinoprotein_ADH-like_sf"/>
</dbReference>
<dbReference type="Pfam" id="PF05567">
    <property type="entry name" value="T4P_PilY1"/>
    <property type="match status" value="1"/>
</dbReference>
<feature type="domain" description="PilY1 beta-propeller" evidence="8">
    <location>
        <begin position="711"/>
        <end position="1035"/>
    </location>
</feature>
<dbReference type="EMBL" id="RDQO01000007">
    <property type="protein sequence ID" value="RMX03031.1"/>
    <property type="molecule type" value="Genomic_DNA"/>
</dbReference>